<dbReference type="Gene3D" id="1.10.10.10">
    <property type="entry name" value="Winged helix-like DNA-binding domain superfamily/Winged helix DNA-binding domain"/>
    <property type="match status" value="1"/>
</dbReference>
<organism evidence="5 6">
    <name type="scientific">Hoeflea poritis</name>
    <dbReference type="NCBI Taxonomy" id="2993659"/>
    <lineage>
        <taxon>Bacteria</taxon>
        <taxon>Pseudomonadati</taxon>
        <taxon>Pseudomonadota</taxon>
        <taxon>Alphaproteobacteria</taxon>
        <taxon>Hyphomicrobiales</taxon>
        <taxon>Rhizobiaceae</taxon>
        <taxon>Hoeflea</taxon>
    </lineage>
</organism>
<keyword evidence="3" id="KW-0804">Transcription</keyword>
<accession>A0ABT4VRE6</accession>
<dbReference type="RefSeq" id="WP_271091051.1">
    <property type="nucleotide sequence ID" value="NZ_JAPJZH010000011.1"/>
</dbReference>
<dbReference type="InterPro" id="IPR036388">
    <property type="entry name" value="WH-like_DNA-bd_sf"/>
</dbReference>
<dbReference type="InterPro" id="IPR000485">
    <property type="entry name" value="AsnC-type_HTH_dom"/>
</dbReference>
<dbReference type="PROSITE" id="PS50956">
    <property type="entry name" value="HTH_ASNC_2"/>
    <property type="match status" value="1"/>
</dbReference>
<feature type="domain" description="HTH asnC-type" evidence="4">
    <location>
        <begin position="3"/>
        <end position="64"/>
    </location>
</feature>
<keyword evidence="2" id="KW-0238">DNA-binding</keyword>
<dbReference type="SUPFAM" id="SSF46785">
    <property type="entry name" value="Winged helix' DNA-binding domain"/>
    <property type="match status" value="1"/>
</dbReference>
<dbReference type="EMBL" id="JAPJZH010000011">
    <property type="protein sequence ID" value="MDA4847241.1"/>
    <property type="molecule type" value="Genomic_DNA"/>
</dbReference>
<dbReference type="SMART" id="SM00344">
    <property type="entry name" value="HTH_ASNC"/>
    <property type="match status" value="1"/>
</dbReference>
<dbReference type="SUPFAM" id="SSF54909">
    <property type="entry name" value="Dimeric alpha+beta barrel"/>
    <property type="match status" value="1"/>
</dbReference>
<dbReference type="PRINTS" id="PR00033">
    <property type="entry name" value="HTHASNC"/>
</dbReference>
<dbReference type="PANTHER" id="PTHR30154:SF34">
    <property type="entry name" value="TRANSCRIPTIONAL REGULATOR AZLB"/>
    <property type="match status" value="1"/>
</dbReference>
<dbReference type="PROSITE" id="PS00519">
    <property type="entry name" value="HTH_ASNC_1"/>
    <property type="match status" value="1"/>
</dbReference>
<dbReference type="InterPro" id="IPR011008">
    <property type="entry name" value="Dimeric_a/b-barrel"/>
</dbReference>
<sequence>MQLDRHDRALLRELQKDCQITNQALADKVGLSASVCWRRVNALEKSGVIRRYSAIVDGPLTGLGFQAIVYVSLVRHETSRLKEFIAAVTQREEVLECLATTGDADYHLRVICEDQAAYNQLLEDFLFQLPGVAHIKTSLILKEIKSQAYIPV</sequence>
<dbReference type="Pfam" id="PF13412">
    <property type="entry name" value="HTH_24"/>
    <property type="match status" value="1"/>
</dbReference>
<evidence type="ECO:0000259" key="4">
    <source>
        <dbReference type="PROSITE" id="PS50956"/>
    </source>
</evidence>
<evidence type="ECO:0000313" key="5">
    <source>
        <dbReference type="EMBL" id="MDA4847241.1"/>
    </source>
</evidence>
<comment type="caution">
    <text evidence="5">The sequence shown here is derived from an EMBL/GenBank/DDBJ whole genome shotgun (WGS) entry which is preliminary data.</text>
</comment>
<dbReference type="Proteomes" id="UP001148313">
    <property type="component" value="Unassembled WGS sequence"/>
</dbReference>
<name>A0ABT4VRE6_9HYPH</name>
<dbReference type="InterPro" id="IPR019888">
    <property type="entry name" value="Tscrpt_reg_AsnC-like"/>
</dbReference>
<proteinExistence type="predicted"/>
<dbReference type="InterPro" id="IPR036390">
    <property type="entry name" value="WH_DNA-bd_sf"/>
</dbReference>
<dbReference type="PANTHER" id="PTHR30154">
    <property type="entry name" value="LEUCINE-RESPONSIVE REGULATORY PROTEIN"/>
    <property type="match status" value="1"/>
</dbReference>
<evidence type="ECO:0000313" key="6">
    <source>
        <dbReference type="Proteomes" id="UP001148313"/>
    </source>
</evidence>
<dbReference type="InterPro" id="IPR019887">
    <property type="entry name" value="Tscrpt_reg_AsnC/Lrp_C"/>
</dbReference>
<dbReference type="Gene3D" id="3.30.70.920">
    <property type="match status" value="1"/>
</dbReference>
<keyword evidence="6" id="KW-1185">Reference proteome</keyword>
<evidence type="ECO:0000256" key="3">
    <source>
        <dbReference type="ARBA" id="ARBA00023163"/>
    </source>
</evidence>
<reference evidence="5" key="1">
    <citation type="submission" date="2022-11" db="EMBL/GenBank/DDBJ databases">
        <title>Hoeflea poritis sp. nov., isolated from scleractinian coral Porites lutea.</title>
        <authorList>
            <person name="Zhang G."/>
            <person name="Wei Q."/>
            <person name="Cai L."/>
        </authorList>
    </citation>
    <scope>NUCLEOTIDE SEQUENCE</scope>
    <source>
        <strain evidence="5">E7-10</strain>
    </source>
</reference>
<keyword evidence="1" id="KW-0805">Transcription regulation</keyword>
<protein>
    <submittedName>
        <fullName evidence="5">Lrp/AsnC family transcriptional regulator</fullName>
    </submittedName>
</protein>
<evidence type="ECO:0000256" key="2">
    <source>
        <dbReference type="ARBA" id="ARBA00023125"/>
    </source>
</evidence>
<evidence type="ECO:0000256" key="1">
    <source>
        <dbReference type="ARBA" id="ARBA00023015"/>
    </source>
</evidence>
<dbReference type="Pfam" id="PF01037">
    <property type="entry name" value="AsnC_trans_reg"/>
    <property type="match status" value="1"/>
</dbReference>
<dbReference type="InterPro" id="IPR019885">
    <property type="entry name" value="Tscrpt_reg_HTH_AsnC-type_CS"/>
</dbReference>
<gene>
    <name evidence="5" type="ORF">OOZ53_17910</name>
</gene>